<dbReference type="Gene3D" id="3.40.50.2000">
    <property type="entry name" value="Glycogen Phosphorylase B"/>
    <property type="match status" value="2"/>
</dbReference>
<proteinExistence type="predicted"/>
<dbReference type="Pfam" id="PF13692">
    <property type="entry name" value="Glyco_trans_1_4"/>
    <property type="match status" value="1"/>
</dbReference>
<dbReference type="EMBL" id="JBBDGN010000002">
    <property type="protein sequence ID" value="MEJ1090732.1"/>
    <property type="molecule type" value="Genomic_DNA"/>
</dbReference>
<dbReference type="SUPFAM" id="SSF53756">
    <property type="entry name" value="UDP-Glycosyltransferase/glycogen phosphorylase"/>
    <property type="match status" value="1"/>
</dbReference>
<dbReference type="PANTHER" id="PTHR12526">
    <property type="entry name" value="GLYCOSYLTRANSFERASE"/>
    <property type="match status" value="1"/>
</dbReference>
<organism evidence="1 2">
    <name type="scientific">Microbacterium istanbulense</name>
    <dbReference type="NCBI Taxonomy" id="3122049"/>
    <lineage>
        <taxon>Bacteria</taxon>
        <taxon>Bacillati</taxon>
        <taxon>Actinomycetota</taxon>
        <taxon>Actinomycetes</taxon>
        <taxon>Micrococcales</taxon>
        <taxon>Microbacteriaceae</taxon>
        <taxon>Microbacterium</taxon>
    </lineage>
</organism>
<reference evidence="1 2" key="1">
    <citation type="submission" date="2024-02" db="EMBL/GenBank/DDBJ databases">
        <authorList>
            <person name="Saticioglu I.B."/>
        </authorList>
    </citation>
    <scope>NUCLEOTIDE SEQUENCE [LARGE SCALE GENOMIC DNA]</scope>
    <source>
        <strain evidence="1 2">Mu-43</strain>
    </source>
</reference>
<keyword evidence="2" id="KW-1185">Reference proteome</keyword>
<dbReference type="Proteomes" id="UP001366085">
    <property type="component" value="Unassembled WGS sequence"/>
</dbReference>
<evidence type="ECO:0000313" key="1">
    <source>
        <dbReference type="EMBL" id="MEJ1090732.1"/>
    </source>
</evidence>
<keyword evidence="1" id="KW-0328">Glycosyltransferase</keyword>
<name>A0ABU8LK92_9MICO</name>
<gene>
    <name evidence="1" type="ORF">WDU93_03425</name>
</gene>
<sequence length="371" mass="41220">MTDLVVVSLEAWDDVWRRNQYLISGLLDTDPTLRVLFVEPPDDPLHTLRAGGRPRFGHRPQAVRDRLWTFRAAKALPRRIDPAADTRLANATRKAAQRLGMSAPLLWINDPAAVEIAQQTGWPTLYDMTDDWLAADRSAAERTRLNEGEQWLFAHARAVVACSPELVRRKSRYRDDITLIRNAVDVERYRRPTARPTDAPSGPYALYVGTLHRDRLDVELCLTVARTLRNQMTLVFVGPDALPARDSAALREAGAWVLGARESTTVPAYLQHADVLVVPHLVTAFTDSLDPLKLHEYQATGRPVVSTPVAGFRDAHDARFCVVESSAFAAAVATVGDASWPFPQRAQTAGDDWHARVDQARVALSALSRDS</sequence>
<dbReference type="EC" id="2.4.-.-" evidence="1"/>
<keyword evidence="1" id="KW-0808">Transferase</keyword>
<dbReference type="RefSeq" id="WP_337317487.1">
    <property type="nucleotide sequence ID" value="NZ_JBBDGN010000002.1"/>
</dbReference>
<dbReference type="GO" id="GO:0016757">
    <property type="term" value="F:glycosyltransferase activity"/>
    <property type="evidence" value="ECO:0007669"/>
    <property type="project" value="UniProtKB-KW"/>
</dbReference>
<comment type="caution">
    <text evidence="1">The sequence shown here is derived from an EMBL/GenBank/DDBJ whole genome shotgun (WGS) entry which is preliminary data.</text>
</comment>
<evidence type="ECO:0000313" key="2">
    <source>
        <dbReference type="Proteomes" id="UP001366085"/>
    </source>
</evidence>
<protein>
    <submittedName>
        <fullName evidence="1">Glycosyltransferase</fullName>
        <ecNumber evidence="1">2.4.-.-</ecNumber>
    </submittedName>
</protein>
<accession>A0ABU8LK92</accession>